<feature type="non-terminal residue" evidence="2">
    <location>
        <position position="1"/>
    </location>
</feature>
<dbReference type="EMBL" id="PJQM01000393">
    <property type="protein sequence ID" value="RCI05419.1"/>
    <property type="molecule type" value="Genomic_DNA"/>
</dbReference>
<organism evidence="2 3">
    <name type="scientific">Rhizopus stolonifer</name>
    <name type="common">Rhizopus nigricans</name>
    <dbReference type="NCBI Taxonomy" id="4846"/>
    <lineage>
        <taxon>Eukaryota</taxon>
        <taxon>Fungi</taxon>
        <taxon>Fungi incertae sedis</taxon>
        <taxon>Mucoromycota</taxon>
        <taxon>Mucoromycotina</taxon>
        <taxon>Mucoromycetes</taxon>
        <taxon>Mucorales</taxon>
        <taxon>Mucorineae</taxon>
        <taxon>Rhizopodaceae</taxon>
        <taxon>Rhizopus</taxon>
    </lineage>
</organism>
<comment type="caution">
    <text evidence="2">The sequence shown here is derived from an EMBL/GenBank/DDBJ whole genome shotgun (WGS) entry which is preliminary data.</text>
</comment>
<dbReference type="STRING" id="4846.A0A367KT89"/>
<sequence length="83" mass="9827">ERKIKTKKHIEDLRQTIKTAINDTILHWEDKSHDFIRGFSGVFGAEDVVDKLWKYRNRRKLAPIDNSQVSSRVQSEDDEEDDK</sequence>
<protein>
    <submittedName>
        <fullName evidence="2">Uncharacterized protein</fullName>
    </submittedName>
</protein>
<dbReference type="AlphaFoldDB" id="A0A367KT89"/>
<name>A0A367KT89_RHIST</name>
<evidence type="ECO:0000313" key="2">
    <source>
        <dbReference type="EMBL" id="RCI05419.1"/>
    </source>
</evidence>
<feature type="region of interest" description="Disordered" evidence="1">
    <location>
        <begin position="64"/>
        <end position="83"/>
    </location>
</feature>
<evidence type="ECO:0000256" key="1">
    <source>
        <dbReference type="SAM" id="MobiDB-lite"/>
    </source>
</evidence>
<accession>A0A367KT89</accession>
<gene>
    <name evidence="2" type="ORF">CU098_002775</name>
</gene>
<evidence type="ECO:0000313" key="3">
    <source>
        <dbReference type="Proteomes" id="UP000253551"/>
    </source>
</evidence>
<dbReference type="Proteomes" id="UP000253551">
    <property type="component" value="Unassembled WGS sequence"/>
</dbReference>
<reference evidence="2 3" key="1">
    <citation type="journal article" date="2018" name="G3 (Bethesda)">
        <title>Phylogenetic and Phylogenomic Definition of Rhizopus Species.</title>
        <authorList>
            <person name="Gryganskyi A.P."/>
            <person name="Golan J."/>
            <person name="Dolatabadi S."/>
            <person name="Mondo S."/>
            <person name="Robb S."/>
            <person name="Idnurm A."/>
            <person name="Muszewska A."/>
            <person name="Steczkiewicz K."/>
            <person name="Masonjones S."/>
            <person name="Liao H.L."/>
            <person name="Gajdeczka M.T."/>
            <person name="Anike F."/>
            <person name="Vuek A."/>
            <person name="Anishchenko I.M."/>
            <person name="Voigt K."/>
            <person name="de Hoog G.S."/>
            <person name="Smith M.E."/>
            <person name="Heitman J."/>
            <person name="Vilgalys R."/>
            <person name="Stajich J.E."/>
        </authorList>
    </citation>
    <scope>NUCLEOTIDE SEQUENCE [LARGE SCALE GENOMIC DNA]</scope>
    <source>
        <strain evidence="2 3">LSU 92-RS-03</strain>
    </source>
</reference>
<proteinExistence type="predicted"/>
<keyword evidence="3" id="KW-1185">Reference proteome</keyword>